<evidence type="ECO:0000256" key="2">
    <source>
        <dbReference type="ARBA" id="ARBA00022745"/>
    </source>
</evidence>
<organism evidence="10 11">
    <name type="scientific">Panicum virgatum</name>
    <name type="common">Blackwell switchgrass</name>
    <dbReference type="NCBI Taxonomy" id="38727"/>
    <lineage>
        <taxon>Eukaryota</taxon>
        <taxon>Viridiplantae</taxon>
        <taxon>Streptophyta</taxon>
        <taxon>Embryophyta</taxon>
        <taxon>Tracheophyta</taxon>
        <taxon>Spermatophyta</taxon>
        <taxon>Magnoliopsida</taxon>
        <taxon>Liliopsida</taxon>
        <taxon>Poales</taxon>
        <taxon>Poaceae</taxon>
        <taxon>PACMAD clade</taxon>
        <taxon>Panicoideae</taxon>
        <taxon>Panicodae</taxon>
        <taxon>Paniceae</taxon>
        <taxon>Panicinae</taxon>
        <taxon>Panicum</taxon>
        <taxon>Panicum sect. Hiantes</taxon>
    </lineage>
</organism>
<keyword evidence="7" id="KW-0539">Nucleus</keyword>
<dbReference type="PANTHER" id="PTHR31190:SF499">
    <property type="entry name" value="ETHYLENE-RESPONSIVE TRANSCRIPTION FACTOR ERF105"/>
    <property type="match status" value="1"/>
</dbReference>
<keyword evidence="2" id="KW-0936">Ethylene signaling pathway</keyword>
<dbReference type="GO" id="GO:0005634">
    <property type="term" value="C:nucleus"/>
    <property type="evidence" value="ECO:0007669"/>
    <property type="project" value="UniProtKB-SubCell"/>
</dbReference>
<dbReference type="Proteomes" id="UP000823388">
    <property type="component" value="Chromosome 9K"/>
</dbReference>
<evidence type="ECO:0000256" key="3">
    <source>
        <dbReference type="ARBA" id="ARBA00023015"/>
    </source>
</evidence>
<comment type="subcellular location">
    <subcellularLocation>
        <location evidence="1">Nucleus</location>
    </subcellularLocation>
</comment>
<evidence type="ECO:0000259" key="9">
    <source>
        <dbReference type="PROSITE" id="PS51032"/>
    </source>
</evidence>
<evidence type="ECO:0000256" key="6">
    <source>
        <dbReference type="ARBA" id="ARBA00023163"/>
    </source>
</evidence>
<dbReference type="PANTHER" id="PTHR31190">
    <property type="entry name" value="DNA-BINDING DOMAIN"/>
    <property type="match status" value="1"/>
</dbReference>
<name>A0A8T0NUV7_PANVG</name>
<feature type="region of interest" description="Disordered" evidence="8">
    <location>
        <begin position="221"/>
        <end position="254"/>
    </location>
</feature>
<sequence length="309" mass="33625">MRAAAHHGRIPVSTPLGRRTHRSSSGSAAARRDRRSLLLRPSPDLLSSLAARLGRAPMALLREHLDLIRAHLLDDRHDHDAAASSEDHSASSPSPSPPAGRRPLPALSVALPPRPALALQQLWAAPPPQIIHQQEQSYYYCPEAEEDDFRRYRGVRQRPWGKYAAEIRDPARKGARVWLGTYDTAVEAARAYDRAAFRLRGSKAILNFPNEVAFGTAARWGPPPPPAAAPRYPAAAGNNKRARSPERGPQEQGAGCMVIREVKRERVQEPAGSCGWDGVATAPTAASGGADFWEEEELLKGAICSLPPL</sequence>
<evidence type="ECO:0000256" key="7">
    <source>
        <dbReference type="ARBA" id="ARBA00023242"/>
    </source>
</evidence>
<dbReference type="GO" id="GO:0006950">
    <property type="term" value="P:response to stress"/>
    <property type="evidence" value="ECO:0007669"/>
    <property type="project" value="UniProtKB-ARBA"/>
</dbReference>
<evidence type="ECO:0000256" key="5">
    <source>
        <dbReference type="ARBA" id="ARBA00023159"/>
    </source>
</evidence>
<dbReference type="PRINTS" id="PR00367">
    <property type="entry name" value="ETHRSPELEMNT"/>
</dbReference>
<reference evidence="10" key="1">
    <citation type="submission" date="2020-05" db="EMBL/GenBank/DDBJ databases">
        <title>WGS assembly of Panicum virgatum.</title>
        <authorList>
            <person name="Lovell J.T."/>
            <person name="Jenkins J."/>
            <person name="Shu S."/>
            <person name="Juenger T.E."/>
            <person name="Schmutz J."/>
        </authorList>
    </citation>
    <scope>NUCLEOTIDE SEQUENCE</scope>
    <source>
        <strain evidence="10">AP13</strain>
    </source>
</reference>
<feature type="compositionally biased region" description="Basic and acidic residues" evidence="8">
    <location>
        <begin position="79"/>
        <end position="89"/>
    </location>
</feature>
<proteinExistence type="predicted"/>
<dbReference type="Pfam" id="PF00847">
    <property type="entry name" value="AP2"/>
    <property type="match status" value="1"/>
</dbReference>
<dbReference type="PROSITE" id="PS51032">
    <property type="entry name" value="AP2_ERF"/>
    <property type="match status" value="1"/>
</dbReference>
<dbReference type="AlphaFoldDB" id="A0A8T0NUV7"/>
<dbReference type="GO" id="GO:0000976">
    <property type="term" value="F:transcription cis-regulatory region binding"/>
    <property type="evidence" value="ECO:0007669"/>
    <property type="project" value="UniProtKB-ARBA"/>
</dbReference>
<protein>
    <recommendedName>
        <fullName evidence="9">AP2/ERF domain-containing protein</fullName>
    </recommendedName>
</protein>
<dbReference type="GO" id="GO:0009873">
    <property type="term" value="P:ethylene-activated signaling pathway"/>
    <property type="evidence" value="ECO:0007669"/>
    <property type="project" value="UniProtKB-KW"/>
</dbReference>
<feature type="region of interest" description="Disordered" evidence="8">
    <location>
        <begin position="79"/>
        <end position="107"/>
    </location>
</feature>
<dbReference type="InterPro" id="IPR036955">
    <property type="entry name" value="AP2/ERF_dom_sf"/>
</dbReference>
<dbReference type="Gene3D" id="3.30.730.10">
    <property type="entry name" value="AP2/ERF domain"/>
    <property type="match status" value="1"/>
</dbReference>
<evidence type="ECO:0000313" key="11">
    <source>
        <dbReference type="Proteomes" id="UP000823388"/>
    </source>
</evidence>
<dbReference type="CDD" id="cd00018">
    <property type="entry name" value="AP2"/>
    <property type="match status" value="1"/>
</dbReference>
<feature type="domain" description="AP2/ERF" evidence="9">
    <location>
        <begin position="151"/>
        <end position="209"/>
    </location>
</feature>
<dbReference type="EMBL" id="CM029053">
    <property type="protein sequence ID" value="KAG2550504.1"/>
    <property type="molecule type" value="Genomic_DNA"/>
</dbReference>
<keyword evidence="5" id="KW-0010">Activator</keyword>
<keyword evidence="11" id="KW-1185">Reference proteome</keyword>
<keyword evidence="4" id="KW-0238">DNA-binding</keyword>
<dbReference type="InterPro" id="IPR001471">
    <property type="entry name" value="AP2/ERF_dom"/>
</dbReference>
<dbReference type="InterPro" id="IPR044808">
    <property type="entry name" value="ERF_plant"/>
</dbReference>
<keyword evidence="6" id="KW-0804">Transcription</keyword>
<gene>
    <name evidence="10" type="ORF">PVAP13_9KG336200</name>
</gene>
<dbReference type="InterPro" id="IPR016177">
    <property type="entry name" value="DNA-bd_dom_sf"/>
</dbReference>
<evidence type="ECO:0000313" key="10">
    <source>
        <dbReference type="EMBL" id="KAG2550504.1"/>
    </source>
</evidence>
<dbReference type="GO" id="GO:0003700">
    <property type="term" value="F:DNA-binding transcription factor activity"/>
    <property type="evidence" value="ECO:0007669"/>
    <property type="project" value="InterPro"/>
</dbReference>
<feature type="region of interest" description="Disordered" evidence="8">
    <location>
        <begin position="1"/>
        <end position="36"/>
    </location>
</feature>
<evidence type="ECO:0000256" key="1">
    <source>
        <dbReference type="ARBA" id="ARBA00004123"/>
    </source>
</evidence>
<dbReference type="SUPFAM" id="SSF54171">
    <property type="entry name" value="DNA-binding domain"/>
    <property type="match status" value="1"/>
</dbReference>
<dbReference type="SMART" id="SM00380">
    <property type="entry name" value="AP2"/>
    <property type="match status" value="1"/>
</dbReference>
<dbReference type="OrthoDB" id="691719at2759"/>
<dbReference type="FunFam" id="3.30.730.10:FF:000001">
    <property type="entry name" value="Ethylene-responsive transcription factor 2"/>
    <property type="match status" value="1"/>
</dbReference>
<accession>A0A8T0NUV7</accession>
<evidence type="ECO:0000256" key="8">
    <source>
        <dbReference type="SAM" id="MobiDB-lite"/>
    </source>
</evidence>
<comment type="caution">
    <text evidence="10">The sequence shown here is derived from an EMBL/GenBank/DDBJ whole genome shotgun (WGS) entry which is preliminary data.</text>
</comment>
<evidence type="ECO:0000256" key="4">
    <source>
        <dbReference type="ARBA" id="ARBA00023125"/>
    </source>
</evidence>
<keyword evidence="3" id="KW-0805">Transcription regulation</keyword>